<name>A0AAN7UKI4_9PEZI</name>
<proteinExistence type="predicted"/>
<reference evidence="1 2" key="1">
    <citation type="submission" date="2023-10" db="EMBL/GenBank/DDBJ databases">
        <title>Draft genome sequence of Xylaria bambusicola isolate GMP-LS, the root and basal stem rot pathogen of sugarcane in Indonesia.</title>
        <authorList>
            <person name="Selvaraj P."/>
            <person name="Muralishankar V."/>
            <person name="Muruganantham S."/>
            <person name="Sp S."/>
            <person name="Haryani S."/>
            <person name="Lau K.J.X."/>
            <person name="Naqvi N.I."/>
        </authorList>
    </citation>
    <scope>NUCLEOTIDE SEQUENCE [LARGE SCALE GENOMIC DNA]</scope>
    <source>
        <strain evidence="1">GMP-LS</strain>
    </source>
</reference>
<dbReference type="EMBL" id="JAWHQM010000010">
    <property type="protein sequence ID" value="KAK5629058.1"/>
    <property type="molecule type" value="Genomic_DNA"/>
</dbReference>
<protein>
    <submittedName>
        <fullName evidence="1">Uncharacterized protein</fullName>
    </submittedName>
</protein>
<comment type="caution">
    <text evidence="1">The sequence shown here is derived from an EMBL/GenBank/DDBJ whole genome shotgun (WGS) entry which is preliminary data.</text>
</comment>
<organism evidence="1 2">
    <name type="scientific">Xylaria bambusicola</name>
    <dbReference type="NCBI Taxonomy" id="326684"/>
    <lineage>
        <taxon>Eukaryota</taxon>
        <taxon>Fungi</taxon>
        <taxon>Dikarya</taxon>
        <taxon>Ascomycota</taxon>
        <taxon>Pezizomycotina</taxon>
        <taxon>Sordariomycetes</taxon>
        <taxon>Xylariomycetidae</taxon>
        <taxon>Xylariales</taxon>
        <taxon>Xylariaceae</taxon>
        <taxon>Xylaria</taxon>
    </lineage>
</organism>
<dbReference type="Proteomes" id="UP001305414">
    <property type="component" value="Unassembled WGS sequence"/>
</dbReference>
<keyword evidence="2" id="KW-1185">Reference proteome</keyword>
<sequence length="117" mass="12775">MSHTYADAAENPEVLEAFEGLVTSVQEAKDGGLSIDRILMMATDPAAYTLEDGWTQEEVDVYNEEYAAYVGTLTQLTAQAPPPPPPGGKHHYNENWRLSIKSDRTIECDPGGGGNKY</sequence>
<evidence type="ECO:0000313" key="1">
    <source>
        <dbReference type="EMBL" id="KAK5629058.1"/>
    </source>
</evidence>
<dbReference type="AlphaFoldDB" id="A0AAN7UKI4"/>
<evidence type="ECO:0000313" key="2">
    <source>
        <dbReference type="Proteomes" id="UP001305414"/>
    </source>
</evidence>
<gene>
    <name evidence="1" type="ORF">RRF57_004773</name>
</gene>
<accession>A0AAN7UKI4</accession>